<keyword evidence="3" id="KW-0804">Transcription</keyword>
<dbReference type="Proteomes" id="UP000275199">
    <property type="component" value="Unassembled WGS sequence"/>
</dbReference>
<name>A0ABX9XIE4_9PSED</name>
<dbReference type="RefSeq" id="WP_123889226.1">
    <property type="nucleotide sequence ID" value="NZ_RKKU01000008.1"/>
</dbReference>
<dbReference type="InterPro" id="IPR011256">
    <property type="entry name" value="Reg_factor_effector_dom_sf"/>
</dbReference>
<dbReference type="SUPFAM" id="SSF55136">
    <property type="entry name" value="Probable bacterial effector-binding domain"/>
    <property type="match status" value="1"/>
</dbReference>
<evidence type="ECO:0000313" key="5">
    <source>
        <dbReference type="EMBL" id="ROZ85181.1"/>
    </source>
</evidence>
<dbReference type="SMART" id="SM00871">
    <property type="entry name" value="AraC_E_bind"/>
    <property type="match status" value="1"/>
</dbReference>
<reference evidence="5 6" key="1">
    <citation type="submission" date="2018-11" db="EMBL/GenBank/DDBJ databases">
        <authorList>
            <person name="Jang G.I."/>
            <person name="Hwang C.Y."/>
        </authorList>
    </citation>
    <scope>NUCLEOTIDE SEQUENCE [LARGE SCALE GENOMIC DNA]</scope>
    <source>
        <strain evidence="5 6">SSM26</strain>
    </source>
</reference>
<dbReference type="PANTHER" id="PTHR47504:SF5">
    <property type="entry name" value="RIGHT ORIGIN-BINDING PROTEIN"/>
    <property type="match status" value="1"/>
</dbReference>
<dbReference type="PANTHER" id="PTHR47504">
    <property type="entry name" value="RIGHT ORIGIN-BINDING PROTEIN"/>
    <property type="match status" value="1"/>
</dbReference>
<dbReference type="InterPro" id="IPR029442">
    <property type="entry name" value="GyrI-like"/>
</dbReference>
<dbReference type="Gene3D" id="3.20.80.10">
    <property type="entry name" value="Regulatory factor, effector binding domain"/>
    <property type="match status" value="1"/>
</dbReference>
<protein>
    <submittedName>
        <fullName evidence="5">AraC family transcriptional regulator</fullName>
    </submittedName>
</protein>
<dbReference type="InterPro" id="IPR010499">
    <property type="entry name" value="AraC_E-bd"/>
</dbReference>
<keyword evidence="6" id="KW-1185">Reference proteome</keyword>
<keyword evidence="1" id="KW-0805">Transcription regulation</keyword>
<accession>A0ABX9XIE4</accession>
<evidence type="ECO:0000256" key="1">
    <source>
        <dbReference type="ARBA" id="ARBA00023015"/>
    </source>
</evidence>
<gene>
    <name evidence="5" type="ORF">EF096_08630</name>
</gene>
<feature type="domain" description="HTH araC/xylS-type" evidence="4">
    <location>
        <begin position="18"/>
        <end position="116"/>
    </location>
</feature>
<dbReference type="Pfam" id="PF06445">
    <property type="entry name" value="GyrI-like"/>
    <property type="match status" value="1"/>
</dbReference>
<evidence type="ECO:0000256" key="3">
    <source>
        <dbReference type="ARBA" id="ARBA00023163"/>
    </source>
</evidence>
<sequence>MSGHALETSPEHHLTRIERALSYIHCHLDDPLSVQLLAAQSCWSRWQFQRVFTAATGFTVAQYIRELRLSHAAELLISTQKRQLDIALSCGFDSEISFSRSFRHMFGCAPGAYRRRGQRTRMLAAINLQEMPRLPSAMHKSMLSIRVEHQEAITVSGISAPIKGLFSQTPDFTTSVPDVWKRLMRTIQDHALEPAPSNLIGVLDLTQTDNSQESFPYWACFQTDLSPSCVGLKTLTIPAQDYAVIPHHGDISSLQKVLECFIVHWLPESGYCGVNGFDLEMYDQRFRPGSADCYMEYWVPVKPR</sequence>
<proteinExistence type="predicted"/>
<organism evidence="5 6">
    <name type="scientific">Pseudomonas neustonica</name>
    <dbReference type="NCBI Taxonomy" id="2487346"/>
    <lineage>
        <taxon>Bacteria</taxon>
        <taxon>Pseudomonadati</taxon>
        <taxon>Pseudomonadota</taxon>
        <taxon>Gammaproteobacteria</taxon>
        <taxon>Pseudomonadales</taxon>
        <taxon>Pseudomonadaceae</taxon>
        <taxon>Pseudomonas</taxon>
    </lineage>
</organism>
<dbReference type="Pfam" id="PF12833">
    <property type="entry name" value="HTH_18"/>
    <property type="match status" value="1"/>
</dbReference>
<dbReference type="InterPro" id="IPR009057">
    <property type="entry name" value="Homeodomain-like_sf"/>
</dbReference>
<evidence type="ECO:0000259" key="4">
    <source>
        <dbReference type="PROSITE" id="PS01124"/>
    </source>
</evidence>
<dbReference type="EMBL" id="RKKU01000008">
    <property type="protein sequence ID" value="ROZ85181.1"/>
    <property type="molecule type" value="Genomic_DNA"/>
</dbReference>
<dbReference type="InterPro" id="IPR018060">
    <property type="entry name" value="HTH_AraC"/>
</dbReference>
<evidence type="ECO:0000313" key="6">
    <source>
        <dbReference type="Proteomes" id="UP000275199"/>
    </source>
</evidence>
<dbReference type="SUPFAM" id="SSF46689">
    <property type="entry name" value="Homeodomain-like"/>
    <property type="match status" value="2"/>
</dbReference>
<dbReference type="InterPro" id="IPR050959">
    <property type="entry name" value="MarA-like"/>
</dbReference>
<dbReference type="Gene3D" id="1.10.10.60">
    <property type="entry name" value="Homeodomain-like"/>
    <property type="match status" value="2"/>
</dbReference>
<keyword evidence="2" id="KW-0238">DNA-binding</keyword>
<comment type="caution">
    <text evidence="5">The sequence shown here is derived from an EMBL/GenBank/DDBJ whole genome shotgun (WGS) entry which is preliminary data.</text>
</comment>
<dbReference type="SMART" id="SM00342">
    <property type="entry name" value="HTH_ARAC"/>
    <property type="match status" value="1"/>
</dbReference>
<evidence type="ECO:0000256" key="2">
    <source>
        <dbReference type="ARBA" id="ARBA00023125"/>
    </source>
</evidence>
<dbReference type="PROSITE" id="PS01124">
    <property type="entry name" value="HTH_ARAC_FAMILY_2"/>
    <property type="match status" value="1"/>
</dbReference>